<dbReference type="EMBL" id="CM042885">
    <property type="protein sequence ID" value="KAI4364829.1"/>
    <property type="molecule type" value="Genomic_DNA"/>
</dbReference>
<proteinExistence type="predicted"/>
<reference evidence="2" key="1">
    <citation type="journal article" date="2023" name="Front. Plant Sci.">
        <title>Chromosomal-level genome assembly of Melastoma candidum provides insights into trichome evolution.</title>
        <authorList>
            <person name="Zhong Y."/>
            <person name="Wu W."/>
            <person name="Sun C."/>
            <person name="Zou P."/>
            <person name="Liu Y."/>
            <person name="Dai S."/>
            <person name="Zhou R."/>
        </authorList>
    </citation>
    <scope>NUCLEOTIDE SEQUENCE [LARGE SCALE GENOMIC DNA]</scope>
</reference>
<accession>A0ACB9QE79</accession>
<evidence type="ECO:0000313" key="2">
    <source>
        <dbReference type="Proteomes" id="UP001057402"/>
    </source>
</evidence>
<sequence>MASKTSVPLVISMALLLLASALPAQADLLCEIGCLLRCSASLTYYIPCFIGCYFGSCLPLPPPPPPNVPPAVTPIQKSGPIHDPSIHCSLGCVTTTCLFPNFVGDKTARPSRGCITKCAKGCASLYSKN</sequence>
<protein>
    <submittedName>
        <fullName evidence="1">Uncharacterized protein</fullName>
    </submittedName>
</protein>
<evidence type="ECO:0000313" key="1">
    <source>
        <dbReference type="EMBL" id="KAI4364829.1"/>
    </source>
</evidence>
<dbReference type="Proteomes" id="UP001057402">
    <property type="component" value="Chromosome 6"/>
</dbReference>
<gene>
    <name evidence="1" type="ORF">MLD38_020869</name>
</gene>
<comment type="caution">
    <text evidence="1">The sequence shown here is derived from an EMBL/GenBank/DDBJ whole genome shotgun (WGS) entry which is preliminary data.</text>
</comment>
<name>A0ACB9QE79_9MYRT</name>
<organism evidence="1 2">
    <name type="scientific">Melastoma candidum</name>
    <dbReference type="NCBI Taxonomy" id="119954"/>
    <lineage>
        <taxon>Eukaryota</taxon>
        <taxon>Viridiplantae</taxon>
        <taxon>Streptophyta</taxon>
        <taxon>Embryophyta</taxon>
        <taxon>Tracheophyta</taxon>
        <taxon>Spermatophyta</taxon>
        <taxon>Magnoliopsida</taxon>
        <taxon>eudicotyledons</taxon>
        <taxon>Gunneridae</taxon>
        <taxon>Pentapetalae</taxon>
        <taxon>rosids</taxon>
        <taxon>malvids</taxon>
        <taxon>Myrtales</taxon>
        <taxon>Melastomataceae</taxon>
        <taxon>Melastomatoideae</taxon>
        <taxon>Melastomateae</taxon>
        <taxon>Melastoma</taxon>
    </lineage>
</organism>
<keyword evidence="2" id="KW-1185">Reference proteome</keyword>